<evidence type="ECO:0000313" key="1">
    <source>
        <dbReference type="EMBL" id="ASU34775.1"/>
    </source>
</evidence>
<accession>A0A223NY40</accession>
<dbReference type="AlphaFoldDB" id="A0A223NY40"/>
<dbReference type="EMBL" id="CP022743">
    <property type="protein sequence ID" value="ASU34775.1"/>
    <property type="molecule type" value="Genomic_DNA"/>
</dbReference>
<evidence type="ECO:0000313" key="2">
    <source>
        <dbReference type="Proteomes" id="UP000215002"/>
    </source>
</evidence>
<sequence length="53" mass="6342">MKINKEWHLKHPMPSNPTFEQRVAWHLEHQKNCSCRPITGKLADEMKKRGVKF</sequence>
<name>A0A223NY40_9SPHI</name>
<dbReference type="Proteomes" id="UP000215002">
    <property type="component" value="Chromosome"/>
</dbReference>
<dbReference type="KEGG" id="muc:MuYL_2888"/>
<gene>
    <name evidence="1" type="ORF">MuYL_2888</name>
</gene>
<organism evidence="1 2">
    <name type="scientific">Mucilaginibacter xinganensis</name>
    <dbReference type="NCBI Taxonomy" id="1234841"/>
    <lineage>
        <taxon>Bacteria</taxon>
        <taxon>Pseudomonadati</taxon>
        <taxon>Bacteroidota</taxon>
        <taxon>Sphingobacteriia</taxon>
        <taxon>Sphingobacteriales</taxon>
        <taxon>Sphingobacteriaceae</taxon>
        <taxon>Mucilaginibacter</taxon>
    </lineage>
</organism>
<dbReference type="RefSeq" id="WP_170309753.1">
    <property type="nucleotide sequence ID" value="NZ_CP022743.1"/>
</dbReference>
<protein>
    <submittedName>
        <fullName evidence="1">Uncharacterized protein</fullName>
    </submittedName>
</protein>
<proteinExistence type="predicted"/>
<reference evidence="1 2" key="1">
    <citation type="submission" date="2017-08" db="EMBL/GenBank/DDBJ databases">
        <title>Complete genome sequence of Mucilaginibacter sp. strain BJC16-A31.</title>
        <authorList>
            <consortium name="Henan University of Science and Technology"/>
            <person name="You X."/>
        </authorList>
    </citation>
    <scope>NUCLEOTIDE SEQUENCE [LARGE SCALE GENOMIC DNA]</scope>
    <source>
        <strain evidence="1 2">BJC16-A31</strain>
    </source>
</reference>
<keyword evidence="2" id="KW-1185">Reference proteome</keyword>